<dbReference type="InterPro" id="IPR050370">
    <property type="entry name" value="HES_HEY"/>
</dbReference>
<feature type="domain" description="Orange" evidence="7">
    <location>
        <begin position="3"/>
        <end position="36"/>
    </location>
</feature>
<proteinExistence type="predicted"/>
<organism evidence="8">
    <name type="scientific">Menopon gallinae</name>
    <name type="common">poultry shaft louse</name>
    <dbReference type="NCBI Taxonomy" id="328185"/>
    <lineage>
        <taxon>Eukaryota</taxon>
        <taxon>Metazoa</taxon>
        <taxon>Ecdysozoa</taxon>
        <taxon>Arthropoda</taxon>
        <taxon>Hexapoda</taxon>
        <taxon>Insecta</taxon>
        <taxon>Pterygota</taxon>
        <taxon>Neoptera</taxon>
        <taxon>Paraneoptera</taxon>
        <taxon>Psocodea</taxon>
        <taxon>Troctomorpha</taxon>
        <taxon>Phthiraptera</taxon>
        <taxon>Amblycera</taxon>
        <taxon>Menoponidae</taxon>
        <taxon>Menopon</taxon>
    </lineage>
</organism>
<keyword evidence="2" id="KW-0805">Transcription regulation</keyword>
<evidence type="ECO:0000256" key="1">
    <source>
        <dbReference type="ARBA" id="ARBA00004123"/>
    </source>
</evidence>
<evidence type="ECO:0000256" key="4">
    <source>
        <dbReference type="ARBA" id="ARBA00023163"/>
    </source>
</evidence>
<dbReference type="InterPro" id="IPR003650">
    <property type="entry name" value="Orange_dom"/>
</dbReference>
<sequence>MRFKSGFDECAAEVTRYIGRMGNVDDGVKQRLIAHLHRCVNSLQQVSVFPQQNMYTPQNCDKSTIVLPSISTLPGDVNNNSNQTAERIHIPGGLQLIPSRLPTGELALLVPNSNQISSFLNAPPPPANLQFQSVLSPNFGNKGPSAFTAVSKSVESPTESKTVGGEFAGVPFSSGFERREDTVEQKYSYGKFKNLVQKPAEPPDRVPVVSSSFQKKAADSTSGVHVKEEEKFTTCFKPFQVDIPNSQIKAHISMPGYFDEKIQQKPNPNFTLNPNKAKSPQKFVRSHVAPDNSLSGKFGLGFEKFSKIEPLSVITDNGDYSGRPRSTETFQQIQPSAKYRASESPPRPAKRPLSAGSSSHSPTSTESPSKVSRISLNFTVTDEYAKDAMDDQCNDRCQRISVIVEDVSKDAKDGNDVGVSGSSHRDMWRPW</sequence>
<feature type="region of interest" description="Disordered" evidence="6">
    <location>
        <begin position="314"/>
        <end position="373"/>
    </location>
</feature>
<reference evidence="8" key="1">
    <citation type="journal article" date="2024" name="Gigascience">
        <title>Chromosome-level genome of the poultry shaft louse Menopon gallinae provides insight into the host-switching and adaptive evolution of parasitic lice.</title>
        <authorList>
            <person name="Xu Y."/>
            <person name="Ma L."/>
            <person name="Liu S."/>
            <person name="Liang Y."/>
            <person name="Liu Q."/>
            <person name="He Z."/>
            <person name="Tian L."/>
            <person name="Duan Y."/>
            <person name="Cai W."/>
            <person name="Li H."/>
            <person name="Song F."/>
        </authorList>
    </citation>
    <scope>NUCLEOTIDE SEQUENCE</scope>
    <source>
        <strain evidence="8">Cailab_2023a</strain>
    </source>
</reference>
<dbReference type="AlphaFoldDB" id="A0AAW2HFU4"/>
<dbReference type="PROSITE" id="PS51054">
    <property type="entry name" value="ORANGE"/>
    <property type="match status" value="1"/>
</dbReference>
<dbReference type="GO" id="GO:0005634">
    <property type="term" value="C:nucleus"/>
    <property type="evidence" value="ECO:0007669"/>
    <property type="project" value="UniProtKB-SubCell"/>
</dbReference>
<keyword evidence="3" id="KW-0238">DNA-binding</keyword>
<protein>
    <recommendedName>
        <fullName evidence="7">Orange domain-containing protein</fullName>
    </recommendedName>
</protein>
<comment type="caution">
    <text evidence="8">The sequence shown here is derived from an EMBL/GenBank/DDBJ whole genome shotgun (WGS) entry which is preliminary data.</text>
</comment>
<gene>
    <name evidence="8" type="ORF">PYX00_010344</name>
</gene>
<name>A0AAW2HFU4_9NEOP</name>
<dbReference type="GO" id="GO:0003677">
    <property type="term" value="F:DNA binding"/>
    <property type="evidence" value="ECO:0007669"/>
    <property type="project" value="UniProtKB-KW"/>
</dbReference>
<feature type="region of interest" description="Disordered" evidence="6">
    <location>
        <begin position="411"/>
        <end position="431"/>
    </location>
</feature>
<accession>A0AAW2HFU4</accession>
<dbReference type="Pfam" id="PF07527">
    <property type="entry name" value="Hairy_orange"/>
    <property type="match status" value="1"/>
</dbReference>
<evidence type="ECO:0000256" key="6">
    <source>
        <dbReference type="SAM" id="MobiDB-lite"/>
    </source>
</evidence>
<comment type="subcellular location">
    <subcellularLocation>
        <location evidence="1">Nucleus</location>
    </subcellularLocation>
</comment>
<dbReference type="EMBL" id="JARGDH010000005">
    <property type="protein sequence ID" value="KAL0268376.1"/>
    <property type="molecule type" value="Genomic_DNA"/>
</dbReference>
<dbReference type="GO" id="GO:0006355">
    <property type="term" value="P:regulation of DNA-templated transcription"/>
    <property type="evidence" value="ECO:0007669"/>
    <property type="project" value="InterPro"/>
</dbReference>
<evidence type="ECO:0000313" key="8">
    <source>
        <dbReference type="EMBL" id="KAL0268376.1"/>
    </source>
</evidence>
<dbReference type="PANTHER" id="PTHR10985">
    <property type="entry name" value="BASIC HELIX-LOOP-HELIX TRANSCRIPTION FACTOR, HES-RELATED"/>
    <property type="match status" value="1"/>
</dbReference>
<dbReference type="SMART" id="SM00511">
    <property type="entry name" value="ORANGE"/>
    <property type="match status" value="1"/>
</dbReference>
<evidence type="ECO:0000256" key="3">
    <source>
        <dbReference type="ARBA" id="ARBA00023125"/>
    </source>
</evidence>
<evidence type="ECO:0000256" key="5">
    <source>
        <dbReference type="ARBA" id="ARBA00023242"/>
    </source>
</evidence>
<dbReference type="SUPFAM" id="SSF158457">
    <property type="entry name" value="Orange domain-like"/>
    <property type="match status" value="1"/>
</dbReference>
<evidence type="ECO:0000259" key="7">
    <source>
        <dbReference type="PROSITE" id="PS51054"/>
    </source>
</evidence>
<evidence type="ECO:0000256" key="2">
    <source>
        <dbReference type="ARBA" id="ARBA00023015"/>
    </source>
</evidence>
<keyword evidence="5" id="KW-0539">Nucleus</keyword>
<keyword evidence="4" id="KW-0804">Transcription</keyword>
<dbReference type="Gene3D" id="6.10.250.980">
    <property type="match status" value="1"/>
</dbReference>
<feature type="compositionally biased region" description="Low complexity" evidence="6">
    <location>
        <begin position="354"/>
        <end position="369"/>
    </location>
</feature>